<feature type="region of interest" description="Disordered" evidence="1">
    <location>
        <begin position="1"/>
        <end position="34"/>
    </location>
</feature>
<comment type="caution">
    <text evidence="3">The sequence shown here is derived from an EMBL/GenBank/DDBJ whole genome shotgun (WGS) entry which is preliminary data.</text>
</comment>
<organism evidence="3 4">
    <name type="scientific">Streptomyces albospinus</name>
    <dbReference type="NCBI Taxonomy" id="285515"/>
    <lineage>
        <taxon>Bacteria</taxon>
        <taxon>Bacillati</taxon>
        <taxon>Actinomycetota</taxon>
        <taxon>Actinomycetes</taxon>
        <taxon>Kitasatosporales</taxon>
        <taxon>Streptomycetaceae</taxon>
        <taxon>Streptomyces</taxon>
    </lineage>
</organism>
<protein>
    <submittedName>
        <fullName evidence="3">Uncharacterized protein</fullName>
    </submittedName>
</protein>
<feature type="compositionally biased region" description="Polar residues" evidence="1">
    <location>
        <begin position="9"/>
        <end position="18"/>
    </location>
</feature>
<feature type="compositionally biased region" description="Polar residues" evidence="1">
    <location>
        <begin position="78"/>
        <end position="92"/>
    </location>
</feature>
<keyword evidence="2" id="KW-0812">Transmembrane</keyword>
<keyword evidence="2" id="KW-0472">Membrane</keyword>
<proteinExistence type="predicted"/>
<accession>A0ABQ2UTS3</accession>
<sequence length="98" mass="10406">MGGIPLAVMTTSLPENTDPTPSTPARPAAATGRAVPRERLLDLVALLLLLTVTAALYLLIGPSAGMVTGTATGLYTTYRRTNTRPQDTPSIDDNQERR</sequence>
<keyword evidence="2" id="KW-1133">Transmembrane helix</keyword>
<evidence type="ECO:0000256" key="2">
    <source>
        <dbReference type="SAM" id="Phobius"/>
    </source>
</evidence>
<evidence type="ECO:0000313" key="4">
    <source>
        <dbReference type="Proteomes" id="UP000654471"/>
    </source>
</evidence>
<name>A0ABQ2UTS3_9ACTN</name>
<evidence type="ECO:0000256" key="1">
    <source>
        <dbReference type="SAM" id="MobiDB-lite"/>
    </source>
</evidence>
<reference evidence="4" key="1">
    <citation type="journal article" date="2019" name="Int. J. Syst. Evol. Microbiol.">
        <title>The Global Catalogue of Microorganisms (GCM) 10K type strain sequencing project: providing services to taxonomists for standard genome sequencing and annotation.</title>
        <authorList>
            <consortium name="The Broad Institute Genomics Platform"/>
            <consortium name="The Broad Institute Genome Sequencing Center for Infectious Disease"/>
            <person name="Wu L."/>
            <person name="Ma J."/>
        </authorList>
    </citation>
    <scope>NUCLEOTIDE SEQUENCE [LARGE SCALE GENOMIC DNA]</scope>
    <source>
        <strain evidence="4">JCM 3399</strain>
    </source>
</reference>
<evidence type="ECO:0000313" key="3">
    <source>
        <dbReference type="EMBL" id="GGU47987.1"/>
    </source>
</evidence>
<gene>
    <name evidence="3" type="ORF">GCM10010211_10190</name>
</gene>
<keyword evidence="4" id="KW-1185">Reference proteome</keyword>
<dbReference type="EMBL" id="BMRP01000002">
    <property type="protein sequence ID" value="GGU47987.1"/>
    <property type="molecule type" value="Genomic_DNA"/>
</dbReference>
<feature type="compositionally biased region" description="Low complexity" evidence="1">
    <location>
        <begin position="19"/>
        <end position="34"/>
    </location>
</feature>
<feature type="region of interest" description="Disordered" evidence="1">
    <location>
        <begin position="78"/>
        <end position="98"/>
    </location>
</feature>
<feature type="transmembrane region" description="Helical" evidence="2">
    <location>
        <begin position="40"/>
        <end position="60"/>
    </location>
</feature>
<dbReference type="Proteomes" id="UP000654471">
    <property type="component" value="Unassembled WGS sequence"/>
</dbReference>